<evidence type="ECO:0000313" key="1">
    <source>
        <dbReference type="EMBL" id="MDT7041506.1"/>
    </source>
</evidence>
<organism evidence="1 2">
    <name type="scientific">Candidatus Nitronereus thalassa</name>
    <dbReference type="NCBI Taxonomy" id="3020898"/>
    <lineage>
        <taxon>Bacteria</taxon>
        <taxon>Pseudomonadati</taxon>
        <taxon>Nitrospirota</taxon>
        <taxon>Nitrospiria</taxon>
        <taxon>Nitrospirales</taxon>
        <taxon>Nitrospiraceae</taxon>
        <taxon>Candidatus Nitronereus</taxon>
    </lineage>
</organism>
<reference evidence="1 2" key="1">
    <citation type="journal article" date="2023" name="ISME J.">
        <title>Cultivation and genomic characterization of novel and ubiquitous marine nitrite-oxidizing bacteria from the Nitrospirales.</title>
        <authorList>
            <person name="Mueller A.J."/>
            <person name="Daebeler A."/>
            <person name="Herbold C.W."/>
            <person name="Kirkegaard R.H."/>
            <person name="Daims H."/>
        </authorList>
    </citation>
    <scope>NUCLEOTIDE SEQUENCE [LARGE SCALE GENOMIC DNA]</scope>
    <source>
        <strain evidence="1 2">EB</strain>
    </source>
</reference>
<name>A0ABU3K542_9BACT</name>
<sequence length="260" mass="30045">METEDTNSKHLSMKKWREIRFTIDAYTPDTIPMARLVEYMGDLANMLGEEPYVHFDRLESGSIQLIQRVDYEAFPKVQERMRKVGTLEGPQDAMKAYERINNRLRDDNGIGAVLEEGGAKIIQFPGRDTPQKEKFGPFREEGFLDGIVIRIGGKRELVPVHLQSGDIIYEHCEATRNVARELGHYMFGQELRVKGTGKWSRNEDGEWLLETFKIDSFEELDSQPLSAVVAQLRNVKGSQWDKISNPWEEIERLRNDNEEP</sequence>
<gene>
    <name evidence="1" type="ORF">PPG34_04040</name>
</gene>
<keyword evidence="2" id="KW-1185">Reference proteome</keyword>
<dbReference type="EMBL" id="JAQOUE010000001">
    <property type="protein sequence ID" value="MDT7041506.1"/>
    <property type="molecule type" value="Genomic_DNA"/>
</dbReference>
<dbReference type="RefSeq" id="WP_313831858.1">
    <property type="nucleotide sequence ID" value="NZ_JAQOUE010000001.1"/>
</dbReference>
<proteinExistence type="predicted"/>
<dbReference type="Proteomes" id="UP001250932">
    <property type="component" value="Unassembled WGS sequence"/>
</dbReference>
<evidence type="ECO:0000313" key="2">
    <source>
        <dbReference type="Proteomes" id="UP001250932"/>
    </source>
</evidence>
<accession>A0ABU3K542</accession>
<comment type="caution">
    <text evidence="1">The sequence shown here is derived from an EMBL/GenBank/DDBJ whole genome shotgun (WGS) entry which is preliminary data.</text>
</comment>
<protein>
    <submittedName>
        <fullName evidence="1">Uncharacterized protein</fullName>
    </submittedName>
</protein>